<dbReference type="AlphaFoldDB" id="A0AAE3AU40"/>
<dbReference type="GO" id="GO:0004222">
    <property type="term" value="F:metalloendopeptidase activity"/>
    <property type="evidence" value="ECO:0007669"/>
    <property type="project" value="UniProtKB-UniRule"/>
</dbReference>
<evidence type="ECO:0000256" key="6">
    <source>
        <dbReference type="RuleBase" id="RU368091"/>
    </source>
</evidence>
<evidence type="ECO:0000256" key="2">
    <source>
        <dbReference type="ARBA" id="ARBA00022723"/>
    </source>
</evidence>
<comment type="cofactor">
    <cofactor evidence="6">
        <name>Zn(2+)</name>
        <dbReference type="ChEBI" id="CHEBI:29105"/>
    </cofactor>
    <text evidence="6">Binds 1 zinc ion.</text>
</comment>
<dbReference type="CDD" id="cd09608">
    <property type="entry name" value="M3B_PepF"/>
    <property type="match status" value="1"/>
</dbReference>
<name>A0AAE3AU40_9FIRM</name>
<dbReference type="Gene3D" id="1.10.1370.20">
    <property type="entry name" value="Oligoendopeptidase f, C-terminal domain"/>
    <property type="match status" value="1"/>
</dbReference>
<dbReference type="InterPro" id="IPR045090">
    <property type="entry name" value="Pept_M3A_M3B"/>
</dbReference>
<dbReference type="SUPFAM" id="SSF55486">
    <property type="entry name" value="Metalloproteases ('zincins'), catalytic domain"/>
    <property type="match status" value="1"/>
</dbReference>
<evidence type="ECO:0000313" key="10">
    <source>
        <dbReference type="Proteomes" id="UP001199355"/>
    </source>
</evidence>
<comment type="caution">
    <text evidence="9">The sequence shown here is derived from an EMBL/GenBank/DDBJ whole genome shotgun (WGS) entry which is preliminary data.</text>
</comment>
<dbReference type="InterPro" id="IPR001567">
    <property type="entry name" value="Pept_M3A_M3B_dom"/>
</dbReference>
<feature type="domain" description="Oligopeptidase F N-terminal" evidence="8">
    <location>
        <begin position="117"/>
        <end position="186"/>
    </location>
</feature>
<dbReference type="Proteomes" id="UP001199355">
    <property type="component" value="Unassembled WGS sequence"/>
</dbReference>
<dbReference type="GO" id="GO:0006508">
    <property type="term" value="P:proteolysis"/>
    <property type="evidence" value="ECO:0007669"/>
    <property type="project" value="UniProtKB-KW"/>
</dbReference>
<comment type="function">
    <text evidence="6">Has oligopeptidase activity and degrades a variety of small bioactive peptides.</text>
</comment>
<keyword evidence="4 6" id="KW-0862">Zinc</keyword>
<dbReference type="EC" id="3.4.24.-" evidence="6"/>
<evidence type="ECO:0000259" key="7">
    <source>
        <dbReference type="Pfam" id="PF01432"/>
    </source>
</evidence>
<dbReference type="NCBIfam" id="TIGR00181">
    <property type="entry name" value="pepF"/>
    <property type="match status" value="1"/>
</dbReference>
<keyword evidence="2 6" id="KW-0479">Metal-binding</keyword>
<comment type="similarity">
    <text evidence="6">Belongs to the peptidase M3B family.</text>
</comment>
<evidence type="ECO:0000313" key="9">
    <source>
        <dbReference type="EMBL" id="MCC2167886.1"/>
    </source>
</evidence>
<organism evidence="9 10">
    <name type="scientific">Gallintestinimicrobium propionicum</name>
    <dbReference type="NCBI Taxonomy" id="2981770"/>
    <lineage>
        <taxon>Bacteria</taxon>
        <taxon>Bacillati</taxon>
        <taxon>Bacillota</taxon>
        <taxon>Clostridia</taxon>
        <taxon>Lachnospirales</taxon>
        <taxon>Lachnospiraceae</taxon>
        <taxon>Gallintestinimicrobium</taxon>
    </lineage>
</organism>
<evidence type="ECO:0000256" key="3">
    <source>
        <dbReference type="ARBA" id="ARBA00022801"/>
    </source>
</evidence>
<dbReference type="Gene3D" id="1.10.287.830">
    <property type="entry name" value="putative peptidase helix hairpin domain like"/>
    <property type="match status" value="1"/>
</dbReference>
<dbReference type="GO" id="GO:0046872">
    <property type="term" value="F:metal ion binding"/>
    <property type="evidence" value="ECO:0007669"/>
    <property type="project" value="UniProtKB-UniRule"/>
</dbReference>
<keyword evidence="1 6" id="KW-0645">Protease</keyword>
<evidence type="ECO:0000256" key="1">
    <source>
        <dbReference type="ARBA" id="ARBA00022670"/>
    </source>
</evidence>
<reference evidence="9 10" key="1">
    <citation type="submission" date="2021-10" db="EMBL/GenBank/DDBJ databases">
        <title>Anaerobic single-cell dispensing facilitates the cultivation of human gut bacteria.</title>
        <authorList>
            <person name="Afrizal A."/>
        </authorList>
    </citation>
    <scope>NUCLEOTIDE SEQUENCE [LARGE SCALE GENOMIC DNA]</scope>
    <source>
        <strain evidence="9 10">CLA-AA-H244</strain>
    </source>
</reference>
<accession>A0AAE3AU40</accession>
<gene>
    <name evidence="9" type="primary">pepF</name>
    <name evidence="9" type="ORF">LKD45_09310</name>
</gene>
<evidence type="ECO:0000259" key="8">
    <source>
        <dbReference type="Pfam" id="PF08439"/>
    </source>
</evidence>
<dbReference type="InterPro" id="IPR042088">
    <property type="entry name" value="OligoPept_F_C"/>
</dbReference>
<dbReference type="InterPro" id="IPR013647">
    <property type="entry name" value="OligopepF_N_dom"/>
</dbReference>
<dbReference type="EMBL" id="JAJEQF010000022">
    <property type="protein sequence ID" value="MCC2167886.1"/>
    <property type="molecule type" value="Genomic_DNA"/>
</dbReference>
<keyword evidence="5 6" id="KW-0482">Metalloprotease</keyword>
<dbReference type="PANTHER" id="PTHR11804:SF84">
    <property type="entry name" value="SACCHAROLYSIN"/>
    <property type="match status" value="1"/>
</dbReference>
<evidence type="ECO:0000256" key="4">
    <source>
        <dbReference type="ARBA" id="ARBA00022833"/>
    </source>
</evidence>
<proteinExistence type="inferred from homology"/>
<dbReference type="Pfam" id="PF01432">
    <property type="entry name" value="Peptidase_M3"/>
    <property type="match status" value="1"/>
</dbReference>
<keyword evidence="10" id="KW-1185">Reference proteome</keyword>
<evidence type="ECO:0000256" key="5">
    <source>
        <dbReference type="ARBA" id="ARBA00023049"/>
    </source>
</evidence>
<dbReference type="RefSeq" id="WP_117962300.1">
    <property type="nucleotide sequence ID" value="NZ_JAJEQF010000022.1"/>
</dbReference>
<dbReference type="InterPro" id="IPR004438">
    <property type="entry name" value="Peptidase_M3B"/>
</dbReference>
<dbReference type="Pfam" id="PF08439">
    <property type="entry name" value="Peptidase_M3_N"/>
    <property type="match status" value="1"/>
</dbReference>
<dbReference type="GO" id="GO:0006518">
    <property type="term" value="P:peptide metabolic process"/>
    <property type="evidence" value="ECO:0007669"/>
    <property type="project" value="TreeGrafter"/>
</dbReference>
<feature type="domain" description="Peptidase M3A/M3B catalytic" evidence="7">
    <location>
        <begin position="207"/>
        <end position="586"/>
    </location>
</feature>
<keyword evidence="3 6" id="KW-0378">Hydrolase</keyword>
<sequence length="601" mass="67866">MEENQKIPMRSQVKKEDTWAIEDMYATVEDWEKDFAAAKKVAEEAAEYAGRLGESAQALYDWSALTEKLDCMLSEIYGYASRVKDQDTADAAGQTLSARAMGLYVECSGLISFADPEILSIPEEKLEAFYAEKPELLKYRRSINEVRRCKDHILSPELEKILADAGEMAQAPGTVYSSLVNADLTFDPIKGSNEEELEVTGGSFIPLMQSPDRNVRKAAFESLYGGYGKVLNTAAGLLNAQVSQLKFFAKARKYPDALHASLDATNVPVEVYHNLIEAVHEDIGILHRYMRLRKKLMKTDELHMYDLYTSLVADADVKIPFEKAKEEVLDATAVLGKEYGEVLKHGFESRWIDVYENKGKRGGAYSAGQIVHPYVLLNYKGTLDSEFTLAHEMGHAMHSYLSTKNQEPVDREYVIFVAEVASTCNESLLMQHLLKKTQDKKTRAYLINYFLEQFRTTLYRQTMFAEFELKINELVQNGGSLTAEGLNKIYHDLNVFYYGDAVVVDDLIDREWARIPHFYYNYYVFQYSTGFSAAMALSERILSEGEPAVKDYLNFLSGGCSKDPISLLQGAGVDMRTAEPVHRALKLFDSLLDEMEALMEA</sequence>
<dbReference type="Gene3D" id="1.20.140.70">
    <property type="entry name" value="Oligopeptidase f, N-terminal domain"/>
    <property type="match status" value="1"/>
</dbReference>
<protein>
    <recommendedName>
        <fullName evidence="6">Oligopeptidase F</fullName>
        <ecNumber evidence="6">3.4.24.-</ecNumber>
    </recommendedName>
</protein>
<dbReference type="PANTHER" id="PTHR11804">
    <property type="entry name" value="PROTEASE M3 THIMET OLIGOPEPTIDASE-RELATED"/>
    <property type="match status" value="1"/>
</dbReference>